<gene>
    <name evidence="2" type="ORF">M2350_001940</name>
</gene>
<protein>
    <submittedName>
        <fullName evidence="2">Alpha-N-arabinofuranosidase</fullName>
        <ecNumber evidence="2">3.2.1.55</ecNumber>
    </submittedName>
</protein>
<feature type="domain" description="Alpha-L-arabinofuranosidase 1 catalytic" evidence="1">
    <location>
        <begin position="260"/>
        <end position="415"/>
    </location>
</feature>
<dbReference type="SUPFAM" id="SSF51445">
    <property type="entry name" value="(Trans)glycosidases"/>
    <property type="match status" value="1"/>
</dbReference>
<name>A0ABT2ENN2_9BACT</name>
<comment type="caution">
    <text evidence="2">The sequence shown here is derived from an EMBL/GenBank/DDBJ whole genome shotgun (WGS) entry which is preliminary data.</text>
</comment>
<dbReference type="PANTHER" id="PTHR43576:SF2">
    <property type="entry name" value="INTRACELLULAR EXO-ALPHA-L-ARABINOFURANOSIDASE 2"/>
    <property type="match status" value="1"/>
</dbReference>
<dbReference type="PANTHER" id="PTHR43576">
    <property type="entry name" value="ALPHA-L-ARABINOFURANOSIDASE C-RELATED"/>
    <property type="match status" value="1"/>
</dbReference>
<dbReference type="Gene3D" id="3.20.20.80">
    <property type="entry name" value="Glycosidases"/>
    <property type="match status" value="1"/>
</dbReference>
<dbReference type="RefSeq" id="WP_259096022.1">
    <property type="nucleotide sequence ID" value="NZ_CP130454.1"/>
</dbReference>
<dbReference type="Proteomes" id="UP001204798">
    <property type="component" value="Unassembled WGS sequence"/>
</dbReference>
<reference evidence="2 3" key="1">
    <citation type="submission" date="2022-08" db="EMBL/GenBank/DDBJ databases">
        <title>Bacterial and archaeal communities from various locations to study Microbial Dark Matter (Phase II).</title>
        <authorList>
            <person name="Stepanauskas R."/>
        </authorList>
    </citation>
    <scope>NUCLEOTIDE SEQUENCE [LARGE SCALE GENOMIC DNA]</scope>
    <source>
        <strain evidence="2 3">PD1</strain>
    </source>
</reference>
<evidence type="ECO:0000313" key="3">
    <source>
        <dbReference type="Proteomes" id="UP001204798"/>
    </source>
</evidence>
<sequence>MGWSLCFMLASLVVDTSVKSPFPVTPRLFGKFCEHLGANIYHGMDAQILDNPTFGKWQFWAGDDHPDGGTRPLTDREQIARRIRGHAAWMGWPDANRVIDAYFNGCAYPWFPTGGREEVRCSPDVGPKGGLAQRVEVFRSSKGLPQGIAQWIYLPLHRTKGYEFRMVARSVFEPKPVDLMLTLAETGEIVARVRVQLQTDWQTFTGRIELPPTAPETALYQFSITAEPPAHFVVSRILLYPDDHINGADPDVIRFLKEARLPILRWPGGNFASGYHWQWGIGPVDERPTVPNPAWEGLEFNLFGTDEFIAFCRAVGCEPLICINAGDGTPEEAAACVEYRNGSPDTPMGRLRAQNGHPEPYNVRFWEIGNELYGRWQVFWTTPDGYLDRYLRFREAMLKVDPNIYVLACGYGNEPLSNWNMRLIEGAREKLKCITDHILTGGAVDANTDPVELFHAFMGYATVLEERYLQLKQRMLAAGIDEPRLAITELQFFAHFVGDVKPDGKL</sequence>
<dbReference type="GO" id="GO:0046556">
    <property type="term" value="F:alpha-L-arabinofuranosidase activity"/>
    <property type="evidence" value="ECO:0007669"/>
    <property type="project" value="UniProtKB-EC"/>
</dbReference>
<dbReference type="EC" id="3.2.1.55" evidence="2"/>
<evidence type="ECO:0000313" key="2">
    <source>
        <dbReference type="EMBL" id="MCS3919527.1"/>
    </source>
</evidence>
<keyword evidence="2" id="KW-0378">Hydrolase</keyword>
<accession>A0ABT2ENN2</accession>
<organism evidence="2 3">
    <name type="scientific">Candidatus Fervidibacter sacchari</name>
    <dbReference type="NCBI Taxonomy" id="1448929"/>
    <lineage>
        <taxon>Bacteria</taxon>
        <taxon>Candidatus Fervidibacterota</taxon>
        <taxon>Candidatus Fervidibacter</taxon>
    </lineage>
</organism>
<proteinExistence type="predicted"/>
<dbReference type="EMBL" id="JANUCP010000003">
    <property type="protein sequence ID" value="MCS3919527.1"/>
    <property type="molecule type" value="Genomic_DNA"/>
</dbReference>
<dbReference type="Pfam" id="PF22848">
    <property type="entry name" value="ASD1_dom"/>
    <property type="match status" value="1"/>
</dbReference>
<dbReference type="InterPro" id="IPR017853">
    <property type="entry name" value="GH"/>
</dbReference>
<keyword evidence="2" id="KW-0326">Glycosidase</keyword>
<dbReference type="InterPro" id="IPR055235">
    <property type="entry name" value="ASD1_cat"/>
</dbReference>
<keyword evidence="3" id="KW-1185">Reference proteome</keyword>
<evidence type="ECO:0000259" key="1">
    <source>
        <dbReference type="Pfam" id="PF22848"/>
    </source>
</evidence>